<organism evidence="3">
    <name type="scientific">uncultured Chloroflexota bacterium</name>
    <dbReference type="NCBI Taxonomy" id="166587"/>
    <lineage>
        <taxon>Bacteria</taxon>
        <taxon>Bacillati</taxon>
        <taxon>Chloroflexota</taxon>
        <taxon>environmental samples</taxon>
    </lineage>
</organism>
<dbReference type="EMBL" id="CADCTC010000017">
    <property type="protein sequence ID" value="CAA9216873.1"/>
    <property type="molecule type" value="Genomic_DNA"/>
</dbReference>
<keyword evidence="2" id="KW-0472">Membrane</keyword>
<feature type="transmembrane region" description="Helical" evidence="2">
    <location>
        <begin position="136"/>
        <end position="159"/>
    </location>
</feature>
<evidence type="ECO:0000256" key="2">
    <source>
        <dbReference type="SAM" id="Phobius"/>
    </source>
</evidence>
<proteinExistence type="predicted"/>
<protein>
    <submittedName>
        <fullName evidence="3">Uncharacterized protein</fullName>
    </submittedName>
</protein>
<reference evidence="3" key="1">
    <citation type="submission" date="2020-02" db="EMBL/GenBank/DDBJ databases">
        <authorList>
            <person name="Meier V. D."/>
        </authorList>
    </citation>
    <scope>NUCLEOTIDE SEQUENCE</scope>
    <source>
        <strain evidence="3">AVDCRST_MAG77</strain>
    </source>
</reference>
<keyword evidence="2" id="KW-0812">Transmembrane</keyword>
<evidence type="ECO:0000313" key="3">
    <source>
        <dbReference type="EMBL" id="CAA9216873.1"/>
    </source>
</evidence>
<accession>A0A6J4HAF5</accession>
<gene>
    <name evidence="3" type="ORF">AVDCRST_MAG77-223</name>
</gene>
<dbReference type="AlphaFoldDB" id="A0A6J4HAF5"/>
<feature type="region of interest" description="Disordered" evidence="1">
    <location>
        <begin position="1"/>
        <end position="124"/>
    </location>
</feature>
<name>A0A6J4HAF5_9CHLR</name>
<sequence length="259" mass="27185">MSTEEPGWRRGGGASAPFSDPGHTADLPFIPRRGRAAAPHGEEVDGPTGDGGSGGRASTGPVLPSVPAHEPTAPADRPHAREAPGEEPEGGVRAEQPAPSPSPVLGYNRRGDDFPRGRISAPADAPPRRVAVRAGAAMIIAKWGAPILALALLVAVVALPPRPVPAQATCSYVLGFAALRSLIPGQVGQCLEHERSDGETGDAYQRTTGGMLVWRKEDNWTAFTDGFRTWLNGPNGLEQRLNTERLAWETQAPPEAAAE</sequence>
<keyword evidence="2" id="KW-1133">Transmembrane helix</keyword>
<evidence type="ECO:0000256" key="1">
    <source>
        <dbReference type="SAM" id="MobiDB-lite"/>
    </source>
</evidence>
<feature type="compositionally biased region" description="Gly residues" evidence="1">
    <location>
        <begin position="48"/>
        <end position="57"/>
    </location>
</feature>